<evidence type="ECO:0000313" key="2">
    <source>
        <dbReference type="EMBL" id="ANQ07721.1"/>
    </source>
</evidence>
<dbReference type="Proteomes" id="UP000092716">
    <property type="component" value="Chromosome 8"/>
</dbReference>
<dbReference type="RefSeq" id="XP_019914416.1">
    <property type="nucleotide sequence ID" value="XM_020058871.1"/>
</dbReference>
<protein>
    <submittedName>
        <fullName evidence="2">Uncharacterized protein</fullName>
    </submittedName>
</protein>
<proteinExistence type="predicted"/>
<feature type="region of interest" description="Disordered" evidence="1">
    <location>
        <begin position="48"/>
        <end position="81"/>
    </location>
</feature>
<reference evidence="3" key="1">
    <citation type="submission" date="2016-06" db="EMBL/GenBank/DDBJ databases">
        <title>First high quality genome sequence of Plasmodium coatneyi using continuous long reads from single molecule, real-time sequencing.</title>
        <authorList>
            <person name="Chien J.-T."/>
            <person name="Pakala S.B."/>
            <person name="Geraldo J.A."/>
            <person name="Lapp S.A."/>
            <person name="Barnwell J.W."/>
            <person name="Kissinger J.C."/>
            <person name="Galinski M.R."/>
            <person name="Humphrey J.C."/>
        </authorList>
    </citation>
    <scope>NUCLEOTIDE SEQUENCE [LARGE SCALE GENOMIC DNA]</scope>
    <source>
        <strain evidence="3">Hackeri</strain>
    </source>
</reference>
<gene>
    <name evidence="2" type="ORF">PCOAH_00020640</name>
</gene>
<keyword evidence="3" id="KW-1185">Reference proteome</keyword>
<evidence type="ECO:0000313" key="3">
    <source>
        <dbReference type="Proteomes" id="UP000092716"/>
    </source>
</evidence>
<sequence length="288" mass="32267">MGGNMCVFQRKKYEEEKKELALRKASRRVIRKDAIVNEITHEGVMKHRGEGTNQLGKTNEKREKSILSVPSTSTNNDSVESEEVTTDTSFLTSSSIIRSNIKANIIWEKCLPQNSYDNTCDFTRGHRRGRSFPPLGEANKITLNKSVSFGGTALQRQENFLDLSELIWTKEKDAHQENYLRGGTNYATKKSHSERREAFSAGGGGDPLDGGISTRNEHKPTAKGGSTLADPSRNEDNSSSVKPTKWEKRGKSLDFPSWDHNADYKLGRVPLTKCNSSYFNNRGVIIYS</sequence>
<feature type="region of interest" description="Disordered" evidence="1">
    <location>
        <begin position="179"/>
        <end position="252"/>
    </location>
</feature>
<dbReference type="VEuPathDB" id="PlasmoDB:PCOAH_00020640"/>
<dbReference type="KEGG" id="pcot:PCOAH_00020640"/>
<accession>A0A1B1DY33</accession>
<organism evidence="2 3">
    <name type="scientific">Plasmodium coatneyi</name>
    <dbReference type="NCBI Taxonomy" id="208452"/>
    <lineage>
        <taxon>Eukaryota</taxon>
        <taxon>Sar</taxon>
        <taxon>Alveolata</taxon>
        <taxon>Apicomplexa</taxon>
        <taxon>Aconoidasida</taxon>
        <taxon>Haemosporida</taxon>
        <taxon>Plasmodiidae</taxon>
        <taxon>Plasmodium</taxon>
    </lineage>
</organism>
<dbReference type="EMBL" id="CP016246">
    <property type="protein sequence ID" value="ANQ07721.1"/>
    <property type="molecule type" value="Genomic_DNA"/>
</dbReference>
<dbReference type="GeneID" id="30908790"/>
<name>A0A1B1DY33_9APIC</name>
<dbReference type="OrthoDB" id="386031at2759"/>
<feature type="compositionally biased region" description="Polar residues" evidence="1">
    <location>
        <begin position="68"/>
        <end position="78"/>
    </location>
</feature>
<evidence type="ECO:0000256" key="1">
    <source>
        <dbReference type="SAM" id="MobiDB-lite"/>
    </source>
</evidence>
<dbReference type="AlphaFoldDB" id="A0A1B1DY33"/>